<evidence type="ECO:0000256" key="3">
    <source>
        <dbReference type="ARBA" id="ARBA00012084"/>
    </source>
</evidence>
<keyword evidence="4" id="KW-0663">Pyridoxal phosphate</keyword>
<name>A0A6A1WN81_9ROSI</name>
<comment type="caution">
    <text evidence="11">The sequence shown here is derived from an EMBL/GenBank/DDBJ whole genome shotgun (WGS) entry which is preliminary data.</text>
</comment>
<dbReference type="AlphaFoldDB" id="A0A6A1WN81"/>
<dbReference type="GO" id="GO:0042823">
    <property type="term" value="P:pyridoxal phosphate biosynthetic process"/>
    <property type="evidence" value="ECO:0007669"/>
    <property type="project" value="InterPro"/>
</dbReference>
<dbReference type="InterPro" id="IPR001852">
    <property type="entry name" value="PdxS/SNZ"/>
</dbReference>
<dbReference type="Proteomes" id="UP000516437">
    <property type="component" value="Chromosome 1"/>
</dbReference>
<evidence type="ECO:0000259" key="10">
    <source>
        <dbReference type="Pfam" id="PF01680"/>
    </source>
</evidence>
<comment type="similarity">
    <text evidence="2 9">Belongs to the PdxS/SNZ family.</text>
</comment>
<evidence type="ECO:0000256" key="2">
    <source>
        <dbReference type="ARBA" id="ARBA00007281"/>
    </source>
</evidence>
<dbReference type="GO" id="GO:0036381">
    <property type="term" value="F:pyridoxal 5'-phosphate synthase (glutamine hydrolysing) activity"/>
    <property type="evidence" value="ECO:0007669"/>
    <property type="project" value="UniProtKB-EC"/>
</dbReference>
<dbReference type="PANTHER" id="PTHR31829">
    <property type="entry name" value="PYRIDOXAL 5'-PHOSPHATE SYNTHASE SUBUNIT SNZ1-RELATED"/>
    <property type="match status" value="1"/>
</dbReference>
<comment type="function">
    <text evidence="7">Catalyzes the formation of pyridoxal 5'-phosphate from ribose 5-phosphate (RBP), glyceraldehyde 3-phosphate (G3P) and ammonia. The ammonia is provided by PDX2. Can also use ribulose 5-phosphate and dihydroxyacetone phosphate as substrates, resulting from enzyme-catalyzed isomerization of RBP and G3P, respectively. Also plays an indirect role in resistance to singlet oxygen-generating photosensitizers.</text>
</comment>
<dbReference type="EMBL" id="RXIC02000019">
    <property type="protein sequence ID" value="KAB1225188.1"/>
    <property type="molecule type" value="Genomic_DNA"/>
</dbReference>
<dbReference type="InterPro" id="IPR011060">
    <property type="entry name" value="RibuloseP-bd_barrel"/>
</dbReference>
<protein>
    <recommendedName>
        <fullName evidence="3">pyridoxal 5'-phosphate synthase (glutamine hydrolyzing)</fullName>
        <ecNumber evidence="3">4.3.3.6</ecNumber>
    </recommendedName>
</protein>
<keyword evidence="5" id="KW-0456">Lyase</keyword>
<accession>A0A6A1WN81</accession>
<sequence>MDVVNAEQARIAEEARACAVMALEHIPADIRSQGGVALMSDPQLIKEIKQVVTILVMAKAQIGHFIEAQILEAISVGFGFSPDRMVQTHPDPRSGLNPTRWTTERPPRHLMRPLCHRLNLAPVSACVFCPQICSGRTDTI</sequence>
<evidence type="ECO:0000256" key="9">
    <source>
        <dbReference type="PROSITE-ProRule" id="PRU00481"/>
    </source>
</evidence>
<dbReference type="SUPFAM" id="SSF51366">
    <property type="entry name" value="Ribulose-phoshate binding barrel"/>
    <property type="match status" value="1"/>
</dbReference>
<dbReference type="OrthoDB" id="1660966at2759"/>
<dbReference type="Pfam" id="PF01680">
    <property type="entry name" value="SOR_SNZ"/>
    <property type="match status" value="1"/>
</dbReference>
<reference evidence="11 12" key="1">
    <citation type="journal article" date="2019" name="Plant Biotechnol. J.">
        <title>The red bayberry genome and genetic basis of sex determination.</title>
        <authorList>
            <person name="Jia H.M."/>
            <person name="Jia H.J."/>
            <person name="Cai Q.L."/>
            <person name="Wang Y."/>
            <person name="Zhao H.B."/>
            <person name="Yang W.F."/>
            <person name="Wang G.Y."/>
            <person name="Li Y.H."/>
            <person name="Zhan D.L."/>
            <person name="Shen Y.T."/>
            <person name="Niu Q.F."/>
            <person name="Chang L."/>
            <person name="Qiu J."/>
            <person name="Zhao L."/>
            <person name="Xie H.B."/>
            <person name="Fu W.Y."/>
            <person name="Jin J."/>
            <person name="Li X.W."/>
            <person name="Jiao Y."/>
            <person name="Zhou C.C."/>
            <person name="Tu T."/>
            <person name="Chai C.Y."/>
            <person name="Gao J.L."/>
            <person name="Fan L.J."/>
            <person name="van de Weg E."/>
            <person name="Wang J.Y."/>
            <person name="Gao Z.S."/>
        </authorList>
    </citation>
    <scope>NUCLEOTIDE SEQUENCE [LARGE SCALE GENOMIC DNA]</scope>
    <source>
        <tissue evidence="11">Leaves</tissue>
    </source>
</reference>
<dbReference type="EC" id="4.3.3.6" evidence="3"/>
<evidence type="ECO:0000256" key="7">
    <source>
        <dbReference type="ARBA" id="ARBA00037142"/>
    </source>
</evidence>
<gene>
    <name evidence="11" type="ORF">CJ030_MR1G016598</name>
</gene>
<comment type="pathway">
    <text evidence="1">Cofactor biosynthesis; pyridoxal 5'-phosphate biosynthesis.</text>
</comment>
<keyword evidence="12" id="KW-1185">Reference proteome</keyword>
<organism evidence="11 12">
    <name type="scientific">Morella rubra</name>
    <name type="common">Chinese bayberry</name>
    <dbReference type="NCBI Taxonomy" id="262757"/>
    <lineage>
        <taxon>Eukaryota</taxon>
        <taxon>Viridiplantae</taxon>
        <taxon>Streptophyta</taxon>
        <taxon>Embryophyta</taxon>
        <taxon>Tracheophyta</taxon>
        <taxon>Spermatophyta</taxon>
        <taxon>Magnoliopsida</taxon>
        <taxon>eudicotyledons</taxon>
        <taxon>Gunneridae</taxon>
        <taxon>Pentapetalae</taxon>
        <taxon>rosids</taxon>
        <taxon>fabids</taxon>
        <taxon>Fagales</taxon>
        <taxon>Myricaceae</taxon>
        <taxon>Morella</taxon>
    </lineage>
</organism>
<dbReference type="PANTHER" id="PTHR31829:SF0">
    <property type="entry name" value="PYRIDOXAL 5'-PHOSPHATE SYNTHASE SUBUNIT SNZ1-RELATED"/>
    <property type="match status" value="1"/>
</dbReference>
<evidence type="ECO:0000256" key="6">
    <source>
        <dbReference type="ARBA" id="ARBA00023270"/>
    </source>
</evidence>
<evidence type="ECO:0000256" key="8">
    <source>
        <dbReference type="ARBA" id="ARBA00047992"/>
    </source>
</evidence>
<evidence type="ECO:0000256" key="5">
    <source>
        <dbReference type="ARBA" id="ARBA00023239"/>
    </source>
</evidence>
<keyword evidence="6" id="KW-0704">Schiff base</keyword>
<proteinExistence type="inferred from homology"/>
<evidence type="ECO:0000313" key="12">
    <source>
        <dbReference type="Proteomes" id="UP000516437"/>
    </source>
</evidence>
<dbReference type="Gene3D" id="3.20.20.70">
    <property type="entry name" value="Aldolase class I"/>
    <property type="match status" value="1"/>
</dbReference>
<dbReference type="GO" id="GO:0006520">
    <property type="term" value="P:amino acid metabolic process"/>
    <property type="evidence" value="ECO:0007669"/>
    <property type="project" value="TreeGrafter"/>
</dbReference>
<dbReference type="GO" id="GO:0008615">
    <property type="term" value="P:pyridoxine biosynthetic process"/>
    <property type="evidence" value="ECO:0007669"/>
    <property type="project" value="TreeGrafter"/>
</dbReference>
<evidence type="ECO:0000256" key="4">
    <source>
        <dbReference type="ARBA" id="ARBA00022898"/>
    </source>
</evidence>
<dbReference type="InterPro" id="IPR033755">
    <property type="entry name" value="PdxS/SNZ_N"/>
</dbReference>
<evidence type="ECO:0000313" key="11">
    <source>
        <dbReference type="EMBL" id="KAB1225188.1"/>
    </source>
</evidence>
<evidence type="ECO:0000256" key="1">
    <source>
        <dbReference type="ARBA" id="ARBA00004737"/>
    </source>
</evidence>
<dbReference type="InterPro" id="IPR013785">
    <property type="entry name" value="Aldolase_TIM"/>
</dbReference>
<dbReference type="PROSITE" id="PS51129">
    <property type="entry name" value="PDXS_SNZ_2"/>
    <property type="match status" value="1"/>
</dbReference>
<comment type="catalytic activity">
    <reaction evidence="8">
        <text>aldehydo-D-ribose 5-phosphate + D-glyceraldehyde 3-phosphate + L-glutamine = pyridoxal 5'-phosphate + L-glutamate + phosphate + 3 H2O + H(+)</text>
        <dbReference type="Rhea" id="RHEA:31507"/>
        <dbReference type="ChEBI" id="CHEBI:15377"/>
        <dbReference type="ChEBI" id="CHEBI:15378"/>
        <dbReference type="ChEBI" id="CHEBI:29985"/>
        <dbReference type="ChEBI" id="CHEBI:43474"/>
        <dbReference type="ChEBI" id="CHEBI:58273"/>
        <dbReference type="ChEBI" id="CHEBI:58359"/>
        <dbReference type="ChEBI" id="CHEBI:59776"/>
        <dbReference type="ChEBI" id="CHEBI:597326"/>
        <dbReference type="EC" id="4.3.3.6"/>
    </reaction>
</comment>
<feature type="domain" description="PdxS/SNZ N-terminal" evidence="10">
    <location>
        <begin position="1"/>
        <end position="77"/>
    </location>
</feature>